<dbReference type="Proteomes" id="UP000295680">
    <property type="component" value="Unassembled WGS sequence"/>
</dbReference>
<dbReference type="AlphaFoldDB" id="A0A4R2K0W4"/>
<gene>
    <name evidence="1" type="ORF">EV192_1011070</name>
</gene>
<keyword evidence="2" id="KW-1185">Reference proteome</keyword>
<name>A0A4R2K0W4_9PSEU</name>
<proteinExistence type="predicted"/>
<reference evidence="1 2" key="1">
    <citation type="submission" date="2019-03" db="EMBL/GenBank/DDBJ databases">
        <title>Genomic Encyclopedia of Type Strains, Phase IV (KMG-IV): sequencing the most valuable type-strain genomes for metagenomic binning, comparative biology and taxonomic classification.</title>
        <authorList>
            <person name="Goeker M."/>
        </authorList>
    </citation>
    <scope>NUCLEOTIDE SEQUENCE [LARGE SCALE GENOMIC DNA]</scope>
    <source>
        <strain evidence="1 2">DSM 45934</strain>
    </source>
</reference>
<dbReference type="RefSeq" id="WP_243726641.1">
    <property type="nucleotide sequence ID" value="NZ_SLWS01000001.1"/>
</dbReference>
<evidence type="ECO:0000313" key="1">
    <source>
        <dbReference type="EMBL" id="TCO65282.1"/>
    </source>
</evidence>
<comment type="caution">
    <text evidence="1">The sequence shown here is derived from an EMBL/GenBank/DDBJ whole genome shotgun (WGS) entry which is preliminary data.</text>
</comment>
<dbReference type="EMBL" id="SLWS01000001">
    <property type="protein sequence ID" value="TCO65282.1"/>
    <property type="molecule type" value="Genomic_DNA"/>
</dbReference>
<evidence type="ECO:0008006" key="3">
    <source>
        <dbReference type="Google" id="ProtNLM"/>
    </source>
</evidence>
<accession>A0A4R2K0W4</accession>
<protein>
    <recommendedName>
        <fullName evidence="3">PE family protein</fullName>
    </recommendedName>
</protein>
<evidence type="ECO:0000313" key="2">
    <source>
        <dbReference type="Proteomes" id="UP000295680"/>
    </source>
</evidence>
<organism evidence="1 2">
    <name type="scientific">Actinocrispum wychmicini</name>
    <dbReference type="NCBI Taxonomy" id="1213861"/>
    <lineage>
        <taxon>Bacteria</taxon>
        <taxon>Bacillati</taxon>
        <taxon>Actinomycetota</taxon>
        <taxon>Actinomycetes</taxon>
        <taxon>Pseudonocardiales</taxon>
        <taxon>Pseudonocardiaceae</taxon>
        <taxon>Actinocrispum</taxon>
    </lineage>
</organism>
<sequence>MLIADGGGGEAPQAIPQTIFDSMNNFAKAAADGGFEVSAEGGDALIKAIERFQTWANGQSRYLFRLTQEPKLGTSNGAKVIAPFAVEVATDAQGFMTQLQALTQSLDKAKEGIEKAMANYRATDEASAAKANRTYEA</sequence>